<protein>
    <submittedName>
        <fullName evidence="1">Uncharacterized protein</fullName>
    </submittedName>
</protein>
<reference evidence="1" key="1">
    <citation type="submission" date="2022-10" db="EMBL/GenBank/DDBJ databases">
        <title>Culturing micro-colonial fungi from biological soil crusts in the Mojave desert and describing Neophaeococcomyces mojavensis, and introducing the new genera and species Taxawa tesnikishii.</title>
        <authorList>
            <person name="Kurbessoian T."/>
            <person name="Stajich J.E."/>
        </authorList>
    </citation>
    <scope>NUCLEOTIDE SEQUENCE</scope>
    <source>
        <strain evidence="1">JES_112</strain>
    </source>
</reference>
<gene>
    <name evidence="1" type="ORF">H2198_007929</name>
</gene>
<keyword evidence="2" id="KW-1185">Reference proteome</keyword>
<comment type="caution">
    <text evidence="1">The sequence shown here is derived from an EMBL/GenBank/DDBJ whole genome shotgun (WGS) entry which is preliminary data.</text>
</comment>
<name>A0ACC2ZYR8_9EURO</name>
<dbReference type="EMBL" id="JAPDRQ010000180">
    <property type="protein sequence ID" value="KAJ9652845.1"/>
    <property type="molecule type" value="Genomic_DNA"/>
</dbReference>
<organism evidence="1 2">
    <name type="scientific">Neophaeococcomyces mojaviensis</name>
    <dbReference type="NCBI Taxonomy" id="3383035"/>
    <lineage>
        <taxon>Eukaryota</taxon>
        <taxon>Fungi</taxon>
        <taxon>Dikarya</taxon>
        <taxon>Ascomycota</taxon>
        <taxon>Pezizomycotina</taxon>
        <taxon>Eurotiomycetes</taxon>
        <taxon>Chaetothyriomycetidae</taxon>
        <taxon>Chaetothyriales</taxon>
        <taxon>Chaetothyriales incertae sedis</taxon>
        <taxon>Neophaeococcomyces</taxon>
    </lineage>
</organism>
<proteinExistence type="predicted"/>
<accession>A0ACC2ZYR8</accession>
<evidence type="ECO:0000313" key="2">
    <source>
        <dbReference type="Proteomes" id="UP001172386"/>
    </source>
</evidence>
<sequence length="843" mass="95534">MLMALAVEDVETSESNDTFVARIFFDRDQHEQVTLSVLIGDLLRQSLTMKEIVPERITREWAYHKNDGTLPAFESLQVMFVAEIQNFKKSYIVVDGLDECPAQVRRELLMKLSDIHEICLTSHILASSRIMDVIGEDTILEHAPFFDIQARHQDLEIFIEHQVNLKEGLRLCRRDFELLRRLKEVLTAKAAGMFLLVVLHIELLNISNAPMKKAFLILLADLAVSDLGTLDNTYNAMWNYIMTQHASNVEIARDVFSWIVFSKVPLPVEQFTHALTSKYIHDNMYDPEYEYDTAVIMGSCLGLVVVNEQQLVQFMHPSAQEFFVKKLSSSATDAHTELCLRCLKYLGIAELGRCDDKRTVQGLMMRYPFLSYAAIQWAFHAEHASNHVLTTEIVKFLEDADRVTRTLRVAVLLRESPYTNFMAKLPHQLSGMHLAAYSGLLPRVWLPSFQLLDIDHEDSNGWTSLRWAVFGERRTSLDYLINNGSKTDQRDKNDGTTLMWALRSPQGFDLEWDKVLVSTDVVLHCGDRYSLQPGNVRPKCLVPTACSEELIDVLIARAHNIDVCNGHGRTALLQAAQNHQFAYMRKMISAGADINRTDEYNMTALLYALDIPLRRDLIILCSAPALVTSATAADNFNSAADEDIIIDLVGAEFDATNTWGVSALSYAAAKGYVRLVRALLNQGADVNRKDGCQMTPLHWASARTPRPTISYDELAAYDESQIFIGPLLYHSGRSQDYRQITQSLHAYYQDRFRICQLLLESGARTDCKDEKGRTPFDYAENAGYKKICEILDEERTATVQFKGKDILELEGNDLIVAAYGTLTRGVLLPGPYEHWAGEQDYRI</sequence>
<evidence type="ECO:0000313" key="1">
    <source>
        <dbReference type="EMBL" id="KAJ9652845.1"/>
    </source>
</evidence>
<dbReference type="Proteomes" id="UP001172386">
    <property type="component" value="Unassembled WGS sequence"/>
</dbReference>